<dbReference type="PANTHER" id="PTHR10039">
    <property type="entry name" value="AMELOGENIN"/>
    <property type="match status" value="1"/>
</dbReference>
<proteinExistence type="predicted"/>
<dbReference type="InterPro" id="IPR007111">
    <property type="entry name" value="NACHT_NTPase"/>
</dbReference>
<keyword evidence="4" id="KW-1185">Reference proteome</keyword>
<dbReference type="Pfam" id="PF24883">
    <property type="entry name" value="NPHP3_N"/>
    <property type="match status" value="1"/>
</dbReference>
<protein>
    <recommendedName>
        <fullName evidence="2">NACHT domain-containing protein</fullName>
    </recommendedName>
</protein>
<name>A0AAD6Z2V1_9AGAR</name>
<dbReference type="InterPro" id="IPR056884">
    <property type="entry name" value="NPHP3-like_N"/>
</dbReference>
<dbReference type="PANTHER" id="PTHR10039:SF17">
    <property type="entry name" value="FUNGAL STAND N-TERMINAL GOODBYE DOMAIN-CONTAINING PROTEIN-RELATED"/>
    <property type="match status" value="1"/>
</dbReference>
<keyword evidence="1" id="KW-0677">Repeat</keyword>
<reference evidence="3" key="1">
    <citation type="submission" date="2023-03" db="EMBL/GenBank/DDBJ databases">
        <title>Massive genome expansion in bonnet fungi (Mycena s.s.) driven by repeated elements and novel gene families across ecological guilds.</title>
        <authorList>
            <consortium name="Lawrence Berkeley National Laboratory"/>
            <person name="Harder C.B."/>
            <person name="Miyauchi S."/>
            <person name="Viragh M."/>
            <person name="Kuo A."/>
            <person name="Thoen E."/>
            <person name="Andreopoulos B."/>
            <person name="Lu D."/>
            <person name="Skrede I."/>
            <person name="Drula E."/>
            <person name="Henrissat B."/>
            <person name="Morin E."/>
            <person name="Kohler A."/>
            <person name="Barry K."/>
            <person name="LaButti K."/>
            <person name="Morin E."/>
            <person name="Salamov A."/>
            <person name="Lipzen A."/>
            <person name="Mereny Z."/>
            <person name="Hegedus B."/>
            <person name="Baldrian P."/>
            <person name="Stursova M."/>
            <person name="Weitz H."/>
            <person name="Taylor A."/>
            <person name="Grigoriev I.V."/>
            <person name="Nagy L.G."/>
            <person name="Martin F."/>
            <person name="Kauserud H."/>
        </authorList>
    </citation>
    <scope>NUCLEOTIDE SEQUENCE</scope>
    <source>
        <strain evidence="3">CBHHK002</strain>
    </source>
</reference>
<comment type="caution">
    <text evidence="3">The sequence shown here is derived from an EMBL/GenBank/DDBJ whole genome shotgun (WGS) entry which is preliminary data.</text>
</comment>
<dbReference type="SMART" id="SM00382">
    <property type="entry name" value="AAA"/>
    <property type="match status" value="1"/>
</dbReference>
<dbReference type="Gene3D" id="3.40.50.300">
    <property type="entry name" value="P-loop containing nucleotide triphosphate hydrolases"/>
    <property type="match status" value="1"/>
</dbReference>
<dbReference type="InterPro" id="IPR027417">
    <property type="entry name" value="P-loop_NTPase"/>
</dbReference>
<evidence type="ECO:0000313" key="4">
    <source>
        <dbReference type="Proteomes" id="UP001218218"/>
    </source>
</evidence>
<sequence length="740" mass="82717">MLESNPSGRIDAKMLKIRITKIQADAVPIVSPWRAGRFLYRVQVDNETESTAVAGAVSGGVAWKDEIHFDISRTSILKLTLFATHRVRPETAVGWVEERIDVGVWRGGLVKRRLNGAGTPPTHISFHVELLRSDAPCASHRRAKSRSSEIHDVGAGIHAAMRAALCPVHLPGARLQAENAVWCDPEPAIPSDDLNLGDVYDLPKSLNLLLKHATLFSNLISQFSEIHPYAKFACSVLTMACKVVEAQNDRDNRFRQLIKVTSDTFLFLNTLKVSALEGHRQTIKLLTLQTTECAYFIRDYTKQKSFIIRAGTTLLSGGAINDKIAEYQKIFEDLKAAFRLGSALNTEITVMRIAEQLVRIETAGEIDDLPYAAARFDLGKQCLEGTREAILEKIFTWVNNSDANASRVLLLNGPSGTGKSAIAHTVSRQFNELRRLGSSFFFLRAKPERSPERVFTTIARDMADLDQGWKVALKQVAAPRALRRTGSIREQFEEFILKPAQRLPVYFGPVVIVIDALDAVGDPHARLTLLSLLSTRTAELPSNFRIIVTARPDADICDAFKNQEDIEWWPMDTVIEEEANLEDIKEFLTNEFSGVVGLRWSDKLCHKLARKSERDFGWAVFACTFVKTTDRRIKSPTDRVRRLLSKPKGCTAAQLEAEDSESESDFFHDKIRDKLHIPHILAGHSVLDIWHPQAHKYPDTAAPSFPVASPHVEGPFASWVAPFGADAHYASKFVDEPEHY</sequence>
<dbReference type="AlphaFoldDB" id="A0AAD6Z2V1"/>
<dbReference type="SUPFAM" id="SSF52540">
    <property type="entry name" value="P-loop containing nucleoside triphosphate hydrolases"/>
    <property type="match status" value="1"/>
</dbReference>
<evidence type="ECO:0000313" key="3">
    <source>
        <dbReference type="EMBL" id="KAJ7304593.1"/>
    </source>
</evidence>
<dbReference type="InterPro" id="IPR003593">
    <property type="entry name" value="AAA+_ATPase"/>
</dbReference>
<evidence type="ECO:0000256" key="1">
    <source>
        <dbReference type="ARBA" id="ARBA00022737"/>
    </source>
</evidence>
<feature type="domain" description="NACHT" evidence="2">
    <location>
        <begin position="407"/>
        <end position="554"/>
    </location>
</feature>
<dbReference type="PROSITE" id="PS50837">
    <property type="entry name" value="NACHT"/>
    <property type="match status" value="1"/>
</dbReference>
<accession>A0AAD6Z2V1</accession>
<evidence type="ECO:0000259" key="2">
    <source>
        <dbReference type="PROSITE" id="PS50837"/>
    </source>
</evidence>
<dbReference type="Proteomes" id="UP001218218">
    <property type="component" value="Unassembled WGS sequence"/>
</dbReference>
<dbReference type="EMBL" id="JARIHO010000101">
    <property type="protein sequence ID" value="KAJ7304593.1"/>
    <property type="molecule type" value="Genomic_DNA"/>
</dbReference>
<gene>
    <name evidence="3" type="ORF">DFH08DRAFT_903422</name>
</gene>
<organism evidence="3 4">
    <name type="scientific">Mycena albidolilacea</name>
    <dbReference type="NCBI Taxonomy" id="1033008"/>
    <lineage>
        <taxon>Eukaryota</taxon>
        <taxon>Fungi</taxon>
        <taxon>Dikarya</taxon>
        <taxon>Basidiomycota</taxon>
        <taxon>Agaricomycotina</taxon>
        <taxon>Agaricomycetes</taxon>
        <taxon>Agaricomycetidae</taxon>
        <taxon>Agaricales</taxon>
        <taxon>Marasmiineae</taxon>
        <taxon>Mycenaceae</taxon>
        <taxon>Mycena</taxon>
    </lineage>
</organism>